<protein>
    <submittedName>
        <fullName evidence="2">Uncharacterized protein</fullName>
    </submittedName>
</protein>
<organism evidence="2 3">
    <name type="scientific">Lolium multiflorum</name>
    <name type="common">Italian ryegrass</name>
    <name type="synonym">Lolium perenne subsp. multiflorum</name>
    <dbReference type="NCBI Taxonomy" id="4521"/>
    <lineage>
        <taxon>Eukaryota</taxon>
        <taxon>Viridiplantae</taxon>
        <taxon>Streptophyta</taxon>
        <taxon>Embryophyta</taxon>
        <taxon>Tracheophyta</taxon>
        <taxon>Spermatophyta</taxon>
        <taxon>Magnoliopsida</taxon>
        <taxon>Liliopsida</taxon>
        <taxon>Poales</taxon>
        <taxon>Poaceae</taxon>
        <taxon>BOP clade</taxon>
        <taxon>Pooideae</taxon>
        <taxon>Poodae</taxon>
        <taxon>Poeae</taxon>
        <taxon>Poeae Chloroplast Group 2 (Poeae type)</taxon>
        <taxon>Loliodinae</taxon>
        <taxon>Loliinae</taxon>
        <taxon>Lolium</taxon>
    </lineage>
</organism>
<comment type="caution">
    <text evidence="2">The sequence shown here is derived from an EMBL/GenBank/DDBJ whole genome shotgun (WGS) entry which is preliminary data.</text>
</comment>
<evidence type="ECO:0000313" key="2">
    <source>
        <dbReference type="EMBL" id="KAK1610122.1"/>
    </source>
</evidence>
<dbReference type="AlphaFoldDB" id="A0AAD8QY26"/>
<evidence type="ECO:0000313" key="3">
    <source>
        <dbReference type="Proteomes" id="UP001231189"/>
    </source>
</evidence>
<name>A0AAD8QY26_LOLMU</name>
<accession>A0AAD8QY26</accession>
<sequence length="238" mass="25582">MPVRRARRSSDASRAIAAGREKLAHWSCWFRTREELRADELQTLPHMPIPSSPGTPNSTTAPPPSEDILLLIPATQLHLIDRHRSHPLAAGDLTLLRIRAGSTSLAAIAQLGPVQFPLTRDVAAVKLDPCHYSFSLTVPASADDSAPGPLHYGFTLPRLDGVLAACTSFSAHSVVGSEGLAGGVRGEVEAAAYWTVVAPVKAICLMYYQGKLRPVCSSSKQQANHQETHSKQKANDDP</sequence>
<dbReference type="EMBL" id="JAUUTY010000007">
    <property type="protein sequence ID" value="KAK1610122.1"/>
    <property type="molecule type" value="Genomic_DNA"/>
</dbReference>
<dbReference type="GO" id="GO:0005886">
    <property type="term" value="C:plasma membrane"/>
    <property type="evidence" value="ECO:0007669"/>
    <property type="project" value="TreeGrafter"/>
</dbReference>
<dbReference type="PANTHER" id="PTHR21068:SF43">
    <property type="entry name" value="SPARTIN"/>
    <property type="match status" value="1"/>
</dbReference>
<gene>
    <name evidence="2" type="ORF">QYE76_033795</name>
</gene>
<dbReference type="InterPro" id="IPR045036">
    <property type="entry name" value="Spartin-like"/>
</dbReference>
<feature type="region of interest" description="Disordered" evidence="1">
    <location>
        <begin position="219"/>
        <end position="238"/>
    </location>
</feature>
<dbReference type="PANTHER" id="PTHR21068">
    <property type="entry name" value="SPARTIN"/>
    <property type="match status" value="1"/>
</dbReference>
<evidence type="ECO:0000256" key="1">
    <source>
        <dbReference type="SAM" id="MobiDB-lite"/>
    </source>
</evidence>
<reference evidence="2" key="1">
    <citation type="submission" date="2023-07" db="EMBL/GenBank/DDBJ databases">
        <title>A chromosome-level genome assembly of Lolium multiflorum.</title>
        <authorList>
            <person name="Chen Y."/>
            <person name="Copetti D."/>
            <person name="Kolliker R."/>
            <person name="Studer B."/>
        </authorList>
    </citation>
    <scope>NUCLEOTIDE SEQUENCE</scope>
    <source>
        <strain evidence="2">02402/16</strain>
        <tissue evidence="2">Leaf</tissue>
    </source>
</reference>
<feature type="compositionally biased region" description="Basic and acidic residues" evidence="1">
    <location>
        <begin position="226"/>
        <end position="238"/>
    </location>
</feature>
<feature type="region of interest" description="Disordered" evidence="1">
    <location>
        <begin position="44"/>
        <end position="63"/>
    </location>
</feature>
<keyword evidence="3" id="KW-1185">Reference proteome</keyword>
<dbReference type="Proteomes" id="UP001231189">
    <property type="component" value="Unassembled WGS sequence"/>
</dbReference>
<proteinExistence type="predicted"/>